<sequence length="107" mass="12070">RYSFSGIQYIYEPVYAVACAFIESDAMNLCGCAALPLDDYTNSKYSDVIPISIAPATVCPAEYNANFWDLKLGEIFMYEYDSRVQCRAGMWIFSTPQTSDGKVNSWE</sequence>
<proteinExistence type="predicted"/>
<organism evidence="1 2">
    <name type="scientific">Pristionchus fissidentatus</name>
    <dbReference type="NCBI Taxonomy" id="1538716"/>
    <lineage>
        <taxon>Eukaryota</taxon>
        <taxon>Metazoa</taxon>
        <taxon>Ecdysozoa</taxon>
        <taxon>Nematoda</taxon>
        <taxon>Chromadorea</taxon>
        <taxon>Rhabditida</taxon>
        <taxon>Rhabditina</taxon>
        <taxon>Diplogasteromorpha</taxon>
        <taxon>Diplogasteroidea</taxon>
        <taxon>Neodiplogasteridae</taxon>
        <taxon>Pristionchus</taxon>
    </lineage>
</organism>
<evidence type="ECO:0000313" key="1">
    <source>
        <dbReference type="EMBL" id="GMT18110.1"/>
    </source>
</evidence>
<dbReference type="Proteomes" id="UP001432322">
    <property type="component" value="Unassembled WGS sequence"/>
</dbReference>
<reference evidence="1" key="1">
    <citation type="submission" date="2023-10" db="EMBL/GenBank/DDBJ databases">
        <title>Genome assembly of Pristionchus species.</title>
        <authorList>
            <person name="Yoshida K."/>
            <person name="Sommer R.J."/>
        </authorList>
    </citation>
    <scope>NUCLEOTIDE SEQUENCE</scope>
    <source>
        <strain evidence="1">RS5133</strain>
    </source>
</reference>
<gene>
    <name evidence="1" type="ORF">PFISCL1PPCAC_9407</name>
</gene>
<feature type="non-terminal residue" evidence="1">
    <location>
        <position position="107"/>
    </location>
</feature>
<accession>A0AAV5VEK2</accession>
<dbReference type="AlphaFoldDB" id="A0AAV5VEK2"/>
<evidence type="ECO:0000313" key="2">
    <source>
        <dbReference type="Proteomes" id="UP001432322"/>
    </source>
</evidence>
<feature type="non-terminal residue" evidence="1">
    <location>
        <position position="1"/>
    </location>
</feature>
<keyword evidence="2" id="KW-1185">Reference proteome</keyword>
<comment type="caution">
    <text evidence="1">The sequence shown here is derived from an EMBL/GenBank/DDBJ whole genome shotgun (WGS) entry which is preliminary data.</text>
</comment>
<name>A0AAV5VEK2_9BILA</name>
<protein>
    <submittedName>
        <fullName evidence="1">Uncharacterized protein</fullName>
    </submittedName>
</protein>
<dbReference type="EMBL" id="BTSY01000003">
    <property type="protein sequence ID" value="GMT18110.1"/>
    <property type="molecule type" value="Genomic_DNA"/>
</dbReference>